<sequence length="402" mass="46161">MELQRVPGPSINAARKRMRTSSENHSPSRKTSLPRAQSIERYLRPRKGFLSLPIELRCEIYSYLLVVDPSMNAPDDLNKPLDKVLCLQTLHLNRQIREEALHILLHKNVWIHFQIGPITVPKHDSYHIYQLGDAGRYAQPNIPISGFLGERVRQRLVADVKVTQRSEFVDEQRWQTEEGVEVRKDILFAYNAGRYNHLCHLIRRFGALAIKSLDISVCFLEHRSWRWQLSSDMRLGLAQLLVTTKNTLSFTVRGAEELQDRFKIAEDGWRSYSRNTPAPKQFNDELEEIISKSAIALDQGAYNDARCRLSYVDDIQAIHSQAFVQGDPDEETRREALERDMFVIQVLAVALSDKRRPQSAARLLRKLDLMCANEWFRGGDNAGLLGYACGSLNRRLPKAGRS</sequence>
<organism evidence="2 3">
    <name type="scientific">Blastomyces gilchristii (strain SLH14081)</name>
    <name type="common">Blastomyces dermatitidis</name>
    <dbReference type="NCBI Taxonomy" id="559298"/>
    <lineage>
        <taxon>Eukaryota</taxon>
        <taxon>Fungi</taxon>
        <taxon>Dikarya</taxon>
        <taxon>Ascomycota</taxon>
        <taxon>Pezizomycotina</taxon>
        <taxon>Eurotiomycetes</taxon>
        <taxon>Eurotiomycetidae</taxon>
        <taxon>Onygenales</taxon>
        <taxon>Ajellomycetaceae</taxon>
        <taxon>Blastomyces</taxon>
    </lineage>
</organism>
<dbReference type="AlphaFoldDB" id="A0A179UST0"/>
<feature type="region of interest" description="Disordered" evidence="1">
    <location>
        <begin position="1"/>
        <end position="37"/>
    </location>
</feature>
<evidence type="ECO:0000313" key="2">
    <source>
        <dbReference type="EMBL" id="OAT09462.1"/>
    </source>
</evidence>
<dbReference type="KEGG" id="bgh:BDBG_05237"/>
<reference evidence="3" key="1">
    <citation type="journal article" date="2015" name="PLoS Genet.">
        <title>The dynamic genome and transcriptome of the human fungal pathogen Blastomyces and close relative Emmonsia.</title>
        <authorList>
            <person name="Munoz J.F."/>
            <person name="Gauthier G.M."/>
            <person name="Desjardins C.A."/>
            <person name="Gallo J.E."/>
            <person name="Holder J."/>
            <person name="Sullivan T.D."/>
            <person name="Marty A.J."/>
            <person name="Carmen J.C."/>
            <person name="Chen Z."/>
            <person name="Ding L."/>
            <person name="Gujja S."/>
            <person name="Magrini V."/>
            <person name="Misas E."/>
            <person name="Mitreva M."/>
            <person name="Priest M."/>
            <person name="Saif S."/>
            <person name="Whiston E.A."/>
            <person name="Young S."/>
            <person name="Zeng Q."/>
            <person name="Goldman W.E."/>
            <person name="Mardis E.R."/>
            <person name="Taylor J.W."/>
            <person name="McEwen J.G."/>
            <person name="Clay O.K."/>
            <person name="Klein B.S."/>
            <person name="Cuomo C.A."/>
        </authorList>
    </citation>
    <scope>NUCLEOTIDE SEQUENCE [LARGE SCALE GENOMIC DNA]</scope>
    <source>
        <strain evidence="3">SLH14081</strain>
    </source>
</reference>
<feature type="compositionally biased region" description="Polar residues" evidence="1">
    <location>
        <begin position="21"/>
        <end position="35"/>
    </location>
</feature>
<dbReference type="EMBL" id="GG657457">
    <property type="protein sequence ID" value="OAT09462.1"/>
    <property type="molecule type" value="Genomic_DNA"/>
</dbReference>
<evidence type="ECO:0000256" key="1">
    <source>
        <dbReference type="SAM" id="MobiDB-lite"/>
    </source>
</evidence>
<dbReference type="RefSeq" id="XP_031578836.1">
    <property type="nucleotide sequence ID" value="XM_031722047.1"/>
</dbReference>
<dbReference type="OrthoDB" id="2951834at2759"/>
<dbReference type="VEuPathDB" id="FungiDB:BDBG_05237"/>
<keyword evidence="3" id="KW-1185">Reference proteome</keyword>
<protein>
    <submittedName>
        <fullName evidence="2">Uncharacterized protein</fullName>
    </submittedName>
</protein>
<gene>
    <name evidence="2" type="ORF">BDBG_05237</name>
</gene>
<evidence type="ECO:0000313" key="3">
    <source>
        <dbReference type="Proteomes" id="UP000002038"/>
    </source>
</evidence>
<proteinExistence type="predicted"/>
<dbReference type="Proteomes" id="UP000002038">
    <property type="component" value="Unassembled WGS sequence"/>
</dbReference>
<name>A0A179UST0_BLAGS</name>
<dbReference type="GeneID" id="8504246"/>
<accession>A0A179UST0</accession>